<feature type="transmembrane region" description="Helical" evidence="1">
    <location>
        <begin position="93"/>
        <end position="111"/>
    </location>
</feature>
<protein>
    <recommendedName>
        <fullName evidence="4">Glycosyltransferase RgtA/B/C/D-like domain-containing protein</fullName>
    </recommendedName>
</protein>
<organism evidence="2 3">
    <name type="scientific">Candidatus Daviesbacteria bacterium RIFCSPHIGHO2_02_FULL_41_10</name>
    <dbReference type="NCBI Taxonomy" id="1797774"/>
    <lineage>
        <taxon>Bacteria</taxon>
        <taxon>Candidatus Daviesiibacteriota</taxon>
    </lineage>
</organism>
<evidence type="ECO:0000313" key="3">
    <source>
        <dbReference type="Proteomes" id="UP000177258"/>
    </source>
</evidence>
<evidence type="ECO:0008006" key="4">
    <source>
        <dbReference type="Google" id="ProtNLM"/>
    </source>
</evidence>
<feature type="transmembrane region" description="Helical" evidence="1">
    <location>
        <begin position="143"/>
        <end position="162"/>
    </location>
</feature>
<feature type="transmembrane region" description="Helical" evidence="1">
    <location>
        <begin position="174"/>
        <end position="201"/>
    </location>
</feature>
<keyword evidence="1" id="KW-0812">Transmembrane</keyword>
<feature type="transmembrane region" description="Helical" evidence="1">
    <location>
        <begin position="393"/>
        <end position="411"/>
    </location>
</feature>
<feature type="transmembrane region" description="Helical" evidence="1">
    <location>
        <begin position="322"/>
        <end position="341"/>
    </location>
</feature>
<keyword evidence="1" id="KW-0472">Membrane</keyword>
<evidence type="ECO:0000313" key="2">
    <source>
        <dbReference type="EMBL" id="OGE33571.1"/>
    </source>
</evidence>
<name>A0A1F5JYS0_9BACT</name>
<proteinExistence type="predicted"/>
<dbReference type="AlphaFoldDB" id="A0A1F5JYS0"/>
<comment type="caution">
    <text evidence="2">The sequence shown here is derived from an EMBL/GenBank/DDBJ whole genome shotgun (WGS) entry which is preliminary data.</text>
</comment>
<feature type="transmembrane region" description="Helical" evidence="1">
    <location>
        <begin position="116"/>
        <end position="137"/>
    </location>
</feature>
<dbReference type="Proteomes" id="UP000177258">
    <property type="component" value="Unassembled WGS sequence"/>
</dbReference>
<accession>A0A1F5JYS0</accession>
<feature type="transmembrane region" description="Helical" evidence="1">
    <location>
        <begin position="459"/>
        <end position="475"/>
    </location>
</feature>
<gene>
    <name evidence="2" type="ORF">A3D83_01205</name>
</gene>
<evidence type="ECO:0000256" key="1">
    <source>
        <dbReference type="SAM" id="Phobius"/>
    </source>
</evidence>
<reference evidence="2 3" key="1">
    <citation type="journal article" date="2016" name="Nat. Commun.">
        <title>Thousands of microbial genomes shed light on interconnected biogeochemical processes in an aquifer system.</title>
        <authorList>
            <person name="Anantharaman K."/>
            <person name="Brown C.T."/>
            <person name="Hug L.A."/>
            <person name="Sharon I."/>
            <person name="Castelle C.J."/>
            <person name="Probst A.J."/>
            <person name="Thomas B.C."/>
            <person name="Singh A."/>
            <person name="Wilkins M.J."/>
            <person name="Karaoz U."/>
            <person name="Brodie E.L."/>
            <person name="Williams K.H."/>
            <person name="Hubbard S.S."/>
            <person name="Banfield J.F."/>
        </authorList>
    </citation>
    <scope>NUCLEOTIDE SEQUENCE [LARGE SCALE GENOMIC DNA]</scope>
</reference>
<feature type="transmembrane region" description="Helical" evidence="1">
    <location>
        <begin position="256"/>
        <end position="273"/>
    </location>
</feature>
<sequence>MKLQFKFQLFILIIFVIVINISLLKVILNNGFTTEEWLLLFDYKTIGTGTNFLDKIYAIISQRGIYYATYIIYIGILETLFKDHYESYQLVNIFFKILASLSVFPLVFIVFKRRTLAYLTTILYSMSYSSAGALQFIVKGIDYLAIFFMNIFLISYYFSLTTKRKLFLLTTSSLLFMCFILSPIRMYPLLIFITLFEIIIWTKRRGLSGLIIAFLRLLFILCPYLLISLFMMLTFPKFTTGYASSPLTLFKFIIDGNYHLFLSPIAGFGYTFLTNDFWPIFGELRFDRFLNYLSFLVKGPFIIYSILAIFLGFLITKKSFAFIIKIIFLNIIFEILSYFLITHVRVIDGLNAKEFYSISTYAIFLGFFILSIAAVSFSLWLKDRKNNTMLKPLFVGPIFANLFLWGTWFIIGTNLTFKEGIHWYLIVAPLGTSLFLAGLIEIGLYKIGKSNFDSYTKDLLVVNVFLFLITIYLISGREINSTFGNLSNLGYKASDQERITKELMGNIPKTAFETPLLFYLEIDKNQKVSDTFYMNALSLMVGFEDKILLRDFEINNGCIAMLHEKNKLEESLVSEEGVKGFLVDSLCVHDHLAVERIKIFYKPEYLYAFKLRNKHLINIKEELLNELNY</sequence>
<feature type="transmembrane region" description="Helical" evidence="1">
    <location>
        <begin position="423"/>
        <end position="447"/>
    </location>
</feature>
<feature type="transmembrane region" description="Helical" evidence="1">
    <location>
        <begin position="361"/>
        <end position="381"/>
    </location>
</feature>
<feature type="transmembrane region" description="Helical" evidence="1">
    <location>
        <begin position="64"/>
        <end position="81"/>
    </location>
</feature>
<feature type="transmembrane region" description="Helical" evidence="1">
    <location>
        <begin position="293"/>
        <end position="315"/>
    </location>
</feature>
<feature type="transmembrane region" description="Helical" evidence="1">
    <location>
        <begin position="6"/>
        <end position="28"/>
    </location>
</feature>
<feature type="transmembrane region" description="Helical" evidence="1">
    <location>
        <begin position="207"/>
        <end position="235"/>
    </location>
</feature>
<keyword evidence="1" id="KW-1133">Transmembrane helix</keyword>
<dbReference type="EMBL" id="MFDB01000008">
    <property type="protein sequence ID" value="OGE33571.1"/>
    <property type="molecule type" value="Genomic_DNA"/>
</dbReference>